<dbReference type="GO" id="GO:0005524">
    <property type="term" value="F:ATP binding"/>
    <property type="evidence" value="ECO:0007669"/>
    <property type="project" value="UniProtKB-KW"/>
</dbReference>
<dbReference type="PANTHER" id="PTHR11638">
    <property type="entry name" value="ATP-DEPENDENT CLP PROTEASE"/>
    <property type="match status" value="1"/>
</dbReference>
<accession>A0ABP0S396</accession>
<dbReference type="InterPro" id="IPR001270">
    <property type="entry name" value="ClpA/B"/>
</dbReference>
<feature type="domain" description="Protein kinase" evidence="6">
    <location>
        <begin position="80"/>
        <end position="346"/>
    </location>
</feature>
<evidence type="ECO:0000256" key="3">
    <source>
        <dbReference type="ARBA" id="ARBA00022741"/>
    </source>
</evidence>
<reference evidence="7 8" key="1">
    <citation type="submission" date="2024-02" db="EMBL/GenBank/DDBJ databases">
        <authorList>
            <person name="Chen Y."/>
            <person name="Shah S."/>
            <person name="Dougan E. K."/>
            <person name="Thang M."/>
            <person name="Chan C."/>
        </authorList>
    </citation>
    <scope>NUCLEOTIDE SEQUENCE [LARGE SCALE GENOMIC DNA]</scope>
</reference>
<keyword evidence="7" id="KW-0378">Hydrolase</keyword>
<dbReference type="InterPro" id="IPR027417">
    <property type="entry name" value="P-loop_NTPase"/>
</dbReference>
<keyword evidence="8" id="KW-1185">Reference proteome</keyword>
<gene>
    <name evidence="7" type="ORF">SCF082_LOCUS49742</name>
</gene>
<dbReference type="InterPro" id="IPR028299">
    <property type="entry name" value="ClpA/B_CS2"/>
</dbReference>
<protein>
    <submittedName>
        <fullName evidence="7">ATP-dependent Clp protease ATP-binding subunit ClpA homolog</fullName>
    </submittedName>
</protein>
<keyword evidence="3" id="KW-0547">Nucleotide-binding</keyword>
<dbReference type="InterPro" id="IPR008271">
    <property type="entry name" value="Ser/Thr_kinase_AS"/>
</dbReference>
<organism evidence="7 8">
    <name type="scientific">Durusdinium trenchii</name>
    <dbReference type="NCBI Taxonomy" id="1381693"/>
    <lineage>
        <taxon>Eukaryota</taxon>
        <taxon>Sar</taxon>
        <taxon>Alveolata</taxon>
        <taxon>Dinophyceae</taxon>
        <taxon>Suessiales</taxon>
        <taxon>Symbiodiniaceae</taxon>
        <taxon>Durusdinium</taxon>
    </lineage>
</organism>
<dbReference type="PROSITE" id="PS50011">
    <property type="entry name" value="PROTEIN_KINASE_DOM"/>
    <property type="match status" value="1"/>
</dbReference>
<dbReference type="Pfam" id="PF00069">
    <property type="entry name" value="Pkinase"/>
    <property type="match status" value="1"/>
</dbReference>
<dbReference type="SMART" id="SM01086">
    <property type="entry name" value="ClpB_D2-small"/>
    <property type="match status" value="1"/>
</dbReference>
<keyword evidence="2" id="KW-0677">Repeat</keyword>
<dbReference type="PROSITE" id="PS00871">
    <property type="entry name" value="CLPAB_2"/>
    <property type="match status" value="1"/>
</dbReference>
<dbReference type="Gene3D" id="1.10.8.60">
    <property type="match status" value="1"/>
</dbReference>
<dbReference type="Pfam" id="PF07724">
    <property type="entry name" value="AAA_2"/>
    <property type="match status" value="1"/>
</dbReference>
<sequence length="589" mass="66513">MCDCLYISEIDGVSPVSPVAHDVKVASSADSSTCSGGTGSDDRLEEFLGSCCYEPIESEAFQLMNSCLSQNSFLVDPGEVHQRKQLCTTGKNQILIGKWHGQKVAMKQLMLDPEDDPERFSKATRDLMREIHVMSKISHPCLVKLLGANLELEKPFLMTEFLEYRDVAEDHFYKPRFELAMRWALSTGRALAYLHGRKHPIIHRDVKPLNLFLSKDLEVKLGDFGLCKVMAGRHCASPAPKMTGMVGTWRYMAPEVVREQQYDEKVDIYSFSLIMYLLFSGRQPWNSLGEDPEAILKAYLGDAQVLHGRVIGQNEAVTAVAKAVRRAREAMIRLDMSEFMERHTVSKLIGSPPGYVGYDEESQLTDGIRRKPYSLWAAVGLVLFDEVEKAHPDVFNLMLQILEDGRLTDSKGRVVSFKNALIIMTSNVGAKAIEKGIQGGGGIGFSGLEDGDDAETSSYKRLKTLVFDELKNFFKPEFLNRLDEVIVFRSLTKPEVSQIAELEFKKTFGRTKERGIHLRMTDKFKQKVVDEGFNPTYGARPLRRAIMRLVEDELAESFLKDWASSDRASCRPYSWAKERRAAFTFMSFS</sequence>
<dbReference type="EMBL" id="CAXAMM010042796">
    <property type="protein sequence ID" value="CAK9106809.1"/>
    <property type="molecule type" value="Genomic_DNA"/>
</dbReference>
<keyword evidence="1" id="KW-0934">Plastid</keyword>
<dbReference type="GO" id="GO:0008233">
    <property type="term" value="F:peptidase activity"/>
    <property type="evidence" value="ECO:0007669"/>
    <property type="project" value="UniProtKB-KW"/>
</dbReference>
<dbReference type="Pfam" id="PF10431">
    <property type="entry name" value="ClpB_D2-small"/>
    <property type="match status" value="1"/>
</dbReference>
<evidence type="ECO:0000256" key="1">
    <source>
        <dbReference type="ARBA" id="ARBA00022528"/>
    </source>
</evidence>
<dbReference type="SUPFAM" id="SSF56112">
    <property type="entry name" value="Protein kinase-like (PK-like)"/>
    <property type="match status" value="1"/>
</dbReference>
<dbReference type="GO" id="GO:0006508">
    <property type="term" value="P:proteolysis"/>
    <property type="evidence" value="ECO:0007669"/>
    <property type="project" value="UniProtKB-KW"/>
</dbReference>
<name>A0ABP0S396_9DINO</name>
<proteinExistence type="predicted"/>
<evidence type="ECO:0000256" key="4">
    <source>
        <dbReference type="ARBA" id="ARBA00022840"/>
    </source>
</evidence>
<evidence type="ECO:0000313" key="8">
    <source>
        <dbReference type="Proteomes" id="UP001642464"/>
    </source>
</evidence>
<evidence type="ECO:0000313" key="7">
    <source>
        <dbReference type="EMBL" id="CAK9106809.1"/>
    </source>
</evidence>
<comment type="caution">
    <text evidence="7">The sequence shown here is derived from an EMBL/GenBank/DDBJ whole genome shotgun (WGS) entry which is preliminary data.</text>
</comment>
<dbReference type="PRINTS" id="PR00300">
    <property type="entry name" value="CLPPROTEASEA"/>
</dbReference>
<dbReference type="Gene3D" id="1.10.510.10">
    <property type="entry name" value="Transferase(Phosphotransferase) domain 1"/>
    <property type="match status" value="1"/>
</dbReference>
<dbReference type="Gene3D" id="3.30.200.20">
    <property type="entry name" value="Phosphorylase Kinase, domain 1"/>
    <property type="match status" value="1"/>
</dbReference>
<dbReference type="Gene3D" id="3.40.50.300">
    <property type="entry name" value="P-loop containing nucleotide triphosphate hydrolases"/>
    <property type="match status" value="1"/>
</dbReference>
<keyword evidence="5" id="KW-0143">Chaperone</keyword>
<dbReference type="PANTHER" id="PTHR11638:SF155">
    <property type="entry name" value="CHAPERONE PROTEIN CLPC1, CHLOROPLASTIC-LIKE"/>
    <property type="match status" value="1"/>
</dbReference>
<dbReference type="InterPro" id="IPR019489">
    <property type="entry name" value="Clp_ATPase_C"/>
</dbReference>
<keyword evidence="1" id="KW-0150">Chloroplast</keyword>
<dbReference type="InterPro" id="IPR011009">
    <property type="entry name" value="Kinase-like_dom_sf"/>
</dbReference>
<dbReference type="SUPFAM" id="SSF52540">
    <property type="entry name" value="P-loop containing nucleoside triphosphate hydrolases"/>
    <property type="match status" value="1"/>
</dbReference>
<evidence type="ECO:0000259" key="6">
    <source>
        <dbReference type="PROSITE" id="PS50011"/>
    </source>
</evidence>
<evidence type="ECO:0000256" key="5">
    <source>
        <dbReference type="ARBA" id="ARBA00023186"/>
    </source>
</evidence>
<keyword evidence="4 7" id="KW-0067">ATP-binding</keyword>
<dbReference type="PROSITE" id="PS00108">
    <property type="entry name" value="PROTEIN_KINASE_ST"/>
    <property type="match status" value="1"/>
</dbReference>
<dbReference type="InterPro" id="IPR050130">
    <property type="entry name" value="ClpA_ClpB"/>
</dbReference>
<keyword evidence="7" id="KW-0645">Protease</keyword>
<dbReference type="InterPro" id="IPR003959">
    <property type="entry name" value="ATPase_AAA_core"/>
</dbReference>
<dbReference type="Proteomes" id="UP001642464">
    <property type="component" value="Unassembled WGS sequence"/>
</dbReference>
<dbReference type="SMART" id="SM00220">
    <property type="entry name" value="S_TKc"/>
    <property type="match status" value="1"/>
</dbReference>
<evidence type="ECO:0000256" key="2">
    <source>
        <dbReference type="ARBA" id="ARBA00022737"/>
    </source>
</evidence>
<dbReference type="InterPro" id="IPR000719">
    <property type="entry name" value="Prot_kinase_dom"/>
</dbReference>
<dbReference type="CDD" id="cd19499">
    <property type="entry name" value="RecA-like_ClpB_Hsp104-like"/>
    <property type="match status" value="1"/>
</dbReference>